<evidence type="ECO:0000313" key="17">
    <source>
        <dbReference type="Proteomes" id="UP000252357"/>
    </source>
</evidence>
<dbReference type="NCBIfam" id="TIGR01783">
    <property type="entry name" value="TonB-siderophor"/>
    <property type="match status" value="1"/>
</dbReference>
<evidence type="ECO:0000256" key="6">
    <source>
        <dbReference type="ARBA" id="ARBA00022729"/>
    </source>
</evidence>
<evidence type="ECO:0000256" key="1">
    <source>
        <dbReference type="ARBA" id="ARBA00004571"/>
    </source>
</evidence>
<dbReference type="GO" id="GO:0009279">
    <property type="term" value="C:cell outer membrane"/>
    <property type="evidence" value="ECO:0007669"/>
    <property type="project" value="UniProtKB-SubCell"/>
</dbReference>
<evidence type="ECO:0000259" key="14">
    <source>
        <dbReference type="Pfam" id="PF00593"/>
    </source>
</evidence>
<evidence type="ECO:0000256" key="2">
    <source>
        <dbReference type="ARBA" id="ARBA00009810"/>
    </source>
</evidence>
<reference evidence="16 17" key="1">
    <citation type="journal article" date="2018" name="Int. J. Syst. Evol. Microbiol.">
        <title>Parvibium lacunae gen. nov., sp. nov., a new member of the family Alcaligenaceae isolated from a freshwater pond.</title>
        <authorList>
            <person name="Chen W.M."/>
            <person name="Xie P.B."/>
            <person name="Hsu M.Y."/>
            <person name="Sheu S.Y."/>
        </authorList>
    </citation>
    <scope>NUCLEOTIDE SEQUENCE [LARGE SCALE GENOMIC DNA]</scope>
    <source>
        <strain evidence="16 17">KMB9</strain>
    </source>
</reference>
<dbReference type="InterPro" id="IPR037066">
    <property type="entry name" value="Plug_dom_sf"/>
</dbReference>
<comment type="caution">
    <text evidence="16">The sequence shown here is derived from an EMBL/GenBank/DDBJ whole genome shotgun (WGS) entry which is preliminary data.</text>
</comment>
<evidence type="ECO:0000313" key="16">
    <source>
        <dbReference type="EMBL" id="RCS58700.1"/>
    </source>
</evidence>
<dbReference type="GO" id="GO:0015891">
    <property type="term" value="P:siderophore transport"/>
    <property type="evidence" value="ECO:0007669"/>
    <property type="project" value="InterPro"/>
</dbReference>
<dbReference type="InterPro" id="IPR000531">
    <property type="entry name" value="Beta-barrel_TonB"/>
</dbReference>
<dbReference type="InterPro" id="IPR039426">
    <property type="entry name" value="TonB-dep_rcpt-like"/>
</dbReference>
<dbReference type="OrthoDB" id="9790771at2"/>
<keyword evidence="11 12" id="KW-0998">Cell outer membrane</keyword>
<dbReference type="CDD" id="cd01347">
    <property type="entry name" value="ligand_gated_channel"/>
    <property type="match status" value="1"/>
</dbReference>
<evidence type="ECO:0000256" key="13">
    <source>
        <dbReference type="RuleBase" id="RU003357"/>
    </source>
</evidence>
<dbReference type="GO" id="GO:0015344">
    <property type="term" value="F:siderophore uptake transmembrane transporter activity"/>
    <property type="evidence" value="ECO:0007669"/>
    <property type="project" value="TreeGrafter"/>
</dbReference>
<dbReference type="GO" id="GO:0038023">
    <property type="term" value="F:signaling receptor activity"/>
    <property type="evidence" value="ECO:0007669"/>
    <property type="project" value="InterPro"/>
</dbReference>
<keyword evidence="10 16" id="KW-0675">Receptor</keyword>
<organism evidence="16 17">
    <name type="scientific">Parvibium lacunae</name>
    <dbReference type="NCBI Taxonomy" id="1888893"/>
    <lineage>
        <taxon>Bacteria</taxon>
        <taxon>Pseudomonadati</taxon>
        <taxon>Pseudomonadota</taxon>
        <taxon>Betaproteobacteria</taxon>
        <taxon>Burkholderiales</taxon>
        <taxon>Alcaligenaceae</taxon>
        <taxon>Parvibium</taxon>
    </lineage>
</organism>
<dbReference type="Gene3D" id="2.40.170.20">
    <property type="entry name" value="TonB-dependent receptor, beta-barrel domain"/>
    <property type="match status" value="1"/>
</dbReference>
<dbReference type="Pfam" id="PF07715">
    <property type="entry name" value="Plug"/>
    <property type="match status" value="1"/>
</dbReference>
<dbReference type="PROSITE" id="PS52016">
    <property type="entry name" value="TONB_DEPENDENT_REC_3"/>
    <property type="match status" value="1"/>
</dbReference>
<dbReference type="Gene3D" id="2.170.130.10">
    <property type="entry name" value="TonB-dependent receptor, plug domain"/>
    <property type="match status" value="1"/>
</dbReference>
<dbReference type="Pfam" id="PF00593">
    <property type="entry name" value="TonB_dep_Rec_b-barrel"/>
    <property type="match status" value="1"/>
</dbReference>
<evidence type="ECO:0000256" key="5">
    <source>
        <dbReference type="ARBA" id="ARBA00022692"/>
    </source>
</evidence>
<feature type="domain" description="TonB-dependent receptor plug" evidence="15">
    <location>
        <begin position="57"/>
        <end position="154"/>
    </location>
</feature>
<gene>
    <name evidence="16" type="ORF">DU000_06050</name>
</gene>
<keyword evidence="5 12" id="KW-0812">Transmembrane</keyword>
<keyword evidence="7" id="KW-0406">Ion transport</keyword>
<keyword evidence="8 13" id="KW-0798">TonB box</keyword>
<keyword evidence="6" id="KW-0732">Signal</keyword>
<evidence type="ECO:0000256" key="4">
    <source>
        <dbReference type="ARBA" id="ARBA00022452"/>
    </source>
</evidence>
<keyword evidence="3 12" id="KW-0813">Transport</keyword>
<evidence type="ECO:0000256" key="11">
    <source>
        <dbReference type="ARBA" id="ARBA00023237"/>
    </source>
</evidence>
<keyword evidence="4 12" id="KW-1134">Transmembrane beta strand</keyword>
<dbReference type="InterPro" id="IPR012910">
    <property type="entry name" value="Plug_dom"/>
</dbReference>
<protein>
    <submittedName>
        <fullName evidence="16">TonB-dependent siderophore receptor</fullName>
    </submittedName>
</protein>
<dbReference type="EMBL" id="QPGB01000002">
    <property type="protein sequence ID" value="RCS58700.1"/>
    <property type="molecule type" value="Genomic_DNA"/>
</dbReference>
<dbReference type="PANTHER" id="PTHR32552:SF83">
    <property type="entry name" value="BLR3904 PROTEIN"/>
    <property type="match status" value="1"/>
</dbReference>
<keyword evidence="9 12" id="KW-0472">Membrane</keyword>
<feature type="domain" description="TonB-dependent receptor-like beta-barrel" evidence="14">
    <location>
        <begin position="227"/>
        <end position="670"/>
    </location>
</feature>
<evidence type="ECO:0000256" key="12">
    <source>
        <dbReference type="PROSITE-ProRule" id="PRU01360"/>
    </source>
</evidence>
<dbReference type="InterPro" id="IPR010105">
    <property type="entry name" value="TonB_sidphr_rcpt"/>
</dbReference>
<dbReference type="SUPFAM" id="SSF56935">
    <property type="entry name" value="Porins"/>
    <property type="match status" value="1"/>
</dbReference>
<evidence type="ECO:0000256" key="8">
    <source>
        <dbReference type="ARBA" id="ARBA00023077"/>
    </source>
</evidence>
<accession>A0A368L6B7</accession>
<comment type="subcellular location">
    <subcellularLocation>
        <location evidence="1 12">Cell outer membrane</location>
        <topology evidence="1 12">Multi-pass membrane protein</topology>
    </subcellularLocation>
</comment>
<name>A0A368L6B7_9BURK</name>
<comment type="similarity">
    <text evidence="2 12 13">Belongs to the TonB-dependent receptor family.</text>
</comment>
<evidence type="ECO:0000256" key="7">
    <source>
        <dbReference type="ARBA" id="ARBA00023065"/>
    </source>
</evidence>
<dbReference type="FunFam" id="2.170.130.10:FF:000001">
    <property type="entry name" value="Catecholate siderophore TonB-dependent receptor"/>
    <property type="match status" value="1"/>
</dbReference>
<dbReference type="AlphaFoldDB" id="A0A368L6B7"/>
<dbReference type="InterPro" id="IPR036942">
    <property type="entry name" value="Beta-barrel_TonB_sf"/>
</dbReference>
<evidence type="ECO:0000256" key="9">
    <source>
        <dbReference type="ARBA" id="ARBA00023136"/>
    </source>
</evidence>
<evidence type="ECO:0000259" key="15">
    <source>
        <dbReference type="Pfam" id="PF07715"/>
    </source>
</evidence>
<evidence type="ECO:0000256" key="3">
    <source>
        <dbReference type="ARBA" id="ARBA00022448"/>
    </source>
</evidence>
<dbReference type="PANTHER" id="PTHR32552">
    <property type="entry name" value="FERRICHROME IRON RECEPTOR-RELATED"/>
    <property type="match status" value="1"/>
</dbReference>
<evidence type="ECO:0000256" key="10">
    <source>
        <dbReference type="ARBA" id="ARBA00023170"/>
    </source>
</evidence>
<proteinExistence type="inferred from homology"/>
<dbReference type="Proteomes" id="UP000252357">
    <property type="component" value="Unassembled WGS sequence"/>
</dbReference>
<sequence length="700" mass="78439">MLLAGMIGGVQAQNSATNTTKDSETTLPKITVKDKKDRESKSYQTEKSRIGKVNQEVKDIPQSITIVPEKLIHDRQADTFKEALRNVAAITFNAGEGGRIGDNITIRGYSAVGDLYLDGMRDLAQYNRETFNLEQIEVLKGAASMLYGRGSTGGLINQVSKSPVFYDKNEVKFTVGSNNYKRLTVDTNQVINDDVAIRLNAMKTDTDSFRNGVEQHRQGIAPSIKWRVGNKNEVQLSYFYLEEDNIPDFGVPYFRGAPVNVPVSNFYGLKSDYEQNRTKIATASYLHRFSNDTEVKTILRQGNYHRDLRVSVPRLSGNPTVLNDNTLVARNRSSRAANEDYLTSQTDFTTKLSGLGLKHQILAGIELSREKGSRWNNTSSAAQTPNTRLYYPDNNPILPANLDASFQVTGVVHYESLTTGIYAQDTIQFAKDWKVVLGARYDKFKATYDRPQPQGDLQRKDGVWSYRSGLLYQPTEAQTYYLAYGTSFSPSADLYSLDDRGANTPPEKNRNMELGAKWELLEGDLSFRSAIFRTEKTNERNTDLAVSIEQNLLSGKRHTDGIEFELNGRITPKWDIFAASAFMRANIDAATGQQANTLNKTPVNTPSYTHALWSTYKMGGGWKVGLGAERVGNRQVNTTNTTQLPAYTRYDGLVEYAYQQYSVKLNVFNLLNKDYYEGLYTGHTVPGTKRAAQVTFGVKF</sequence>
<keyword evidence="17" id="KW-1185">Reference proteome</keyword>